<dbReference type="EMBL" id="BMAW01122019">
    <property type="protein sequence ID" value="GFT97052.1"/>
    <property type="molecule type" value="Genomic_DNA"/>
</dbReference>
<keyword evidence="3" id="KW-1185">Reference proteome</keyword>
<protein>
    <submittedName>
        <fullName evidence="2">Uncharacterized protein</fullName>
    </submittedName>
</protein>
<reference evidence="2" key="1">
    <citation type="submission" date="2020-08" db="EMBL/GenBank/DDBJ databases">
        <title>Multicomponent nature underlies the extraordinary mechanical properties of spider dragline silk.</title>
        <authorList>
            <person name="Kono N."/>
            <person name="Nakamura H."/>
            <person name="Mori M."/>
            <person name="Yoshida Y."/>
            <person name="Ohtoshi R."/>
            <person name="Malay A.D."/>
            <person name="Moran D.A.P."/>
            <person name="Tomita M."/>
            <person name="Numata K."/>
            <person name="Arakawa K."/>
        </authorList>
    </citation>
    <scope>NUCLEOTIDE SEQUENCE</scope>
</reference>
<evidence type="ECO:0000313" key="3">
    <source>
        <dbReference type="Proteomes" id="UP000887013"/>
    </source>
</evidence>
<comment type="caution">
    <text evidence="2">The sequence shown here is derived from an EMBL/GenBank/DDBJ whole genome shotgun (WGS) entry which is preliminary data.</text>
</comment>
<name>A0A8X6UBB9_NEPPI</name>
<dbReference type="Proteomes" id="UP000887013">
    <property type="component" value="Unassembled WGS sequence"/>
</dbReference>
<sequence>MNQHKGEGKKGREHLLSGIRPGQRGSCGDEAARGCTTGVNRYPSPIDQQTVASAPIPRVKPEQGVQTAKCSSCEEHCSKCEEEPKERTKGAREGSAVTVRPRKPSTSWQPHSSHRWMKIRDEEREVVSGRKHRAL</sequence>
<feature type="region of interest" description="Disordered" evidence="1">
    <location>
        <begin position="81"/>
        <end position="135"/>
    </location>
</feature>
<feature type="region of interest" description="Disordered" evidence="1">
    <location>
        <begin position="1"/>
        <end position="64"/>
    </location>
</feature>
<feature type="compositionally biased region" description="Basic and acidic residues" evidence="1">
    <location>
        <begin position="81"/>
        <end position="92"/>
    </location>
</feature>
<evidence type="ECO:0000313" key="2">
    <source>
        <dbReference type="EMBL" id="GFT97052.1"/>
    </source>
</evidence>
<feature type="compositionally biased region" description="Basic and acidic residues" evidence="1">
    <location>
        <begin position="118"/>
        <end position="128"/>
    </location>
</feature>
<organism evidence="2 3">
    <name type="scientific">Nephila pilipes</name>
    <name type="common">Giant wood spider</name>
    <name type="synonym">Nephila maculata</name>
    <dbReference type="NCBI Taxonomy" id="299642"/>
    <lineage>
        <taxon>Eukaryota</taxon>
        <taxon>Metazoa</taxon>
        <taxon>Ecdysozoa</taxon>
        <taxon>Arthropoda</taxon>
        <taxon>Chelicerata</taxon>
        <taxon>Arachnida</taxon>
        <taxon>Araneae</taxon>
        <taxon>Araneomorphae</taxon>
        <taxon>Entelegynae</taxon>
        <taxon>Araneoidea</taxon>
        <taxon>Nephilidae</taxon>
        <taxon>Nephila</taxon>
    </lineage>
</organism>
<gene>
    <name evidence="2" type="ORF">NPIL_272541</name>
</gene>
<accession>A0A8X6UBB9</accession>
<proteinExistence type="predicted"/>
<feature type="compositionally biased region" description="Basic and acidic residues" evidence="1">
    <location>
        <begin position="1"/>
        <end position="15"/>
    </location>
</feature>
<dbReference type="AlphaFoldDB" id="A0A8X6UBB9"/>
<evidence type="ECO:0000256" key="1">
    <source>
        <dbReference type="SAM" id="MobiDB-lite"/>
    </source>
</evidence>